<dbReference type="SUPFAM" id="SSF54675">
    <property type="entry name" value="Nicotinate/Quinolinate PRTase N-terminal domain-like"/>
    <property type="match status" value="1"/>
</dbReference>
<evidence type="ECO:0000259" key="14">
    <source>
        <dbReference type="Pfam" id="PF02749"/>
    </source>
</evidence>
<keyword evidence="7 12" id="KW-0328">Glycosyltransferase</keyword>
<evidence type="ECO:0000256" key="1">
    <source>
        <dbReference type="ARBA" id="ARBA00003237"/>
    </source>
</evidence>
<name>A0A1N6EW41_9GAMM</name>
<dbReference type="UniPathway" id="UPA00253">
    <property type="reaction ID" value="UER00331"/>
</dbReference>
<dbReference type="FunFam" id="3.20.20.70:FF:000030">
    <property type="entry name" value="Nicotinate-nucleotide pyrophosphorylase, carboxylating"/>
    <property type="match status" value="1"/>
</dbReference>
<dbReference type="InterPro" id="IPR002638">
    <property type="entry name" value="Quinolinate_PRibosylTrfase_C"/>
</dbReference>
<dbReference type="InterPro" id="IPR022412">
    <property type="entry name" value="Quinolinate_PRibosylTrfase_N"/>
</dbReference>
<comment type="subunit">
    <text evidence="4">Hexamer formed by 3 homodimers.</text>
</comment>
<dbReference type="FunFam" id="3.90.1170.20:FF:000001">
    <property type="entry name" value="Nicotinate-nucleotide diphosphorylase (Carboxylating)"/>
    <property type="match status" value="1"/>
</dbReference>
<organism evidence="15 16">
    <name type="scientific">Sulfurivirga caldicuralii</name>
    <dbReference type="NCBI Taxonomy" id="364032"/>
    <lineage>
        <taxon>Bacteria</taxon>
        <taxon>Pseudomonadati</taxon>
        <taxon>Pseudomonadota</taxon>
        <taxon>Gammaproteobacteria</taxon>
        <taxon>Thiotrichales</taxon>
        <taxon>Piscirickettsiaceae</taxon>
        <taxon>Sulfurivirga</taxon>
    </lineage>
</organism>
<dbReference type="InterPro" id="IPR027277">
    <property type="entry name" value="NadC/ModD"/>
</dbReference>
<evidence type="ECO:0000256" key="8">
    <source>
        <dbReference type="ARBA" id="ARBA00022679"/>
    </source>
</evidence>
<dbReference type="GO" id="GO:0034213">
    <property type="term" value="P:quinolinate catabolic process"/>
    <property type="evidence" value="ECO:0007669"/>
    <property type="project" value="TreeGrafter"/>
</dbReference>
<evidence type="ECO:0000313" key="15">
    <source>
        <dbReference type="EMBL" id="SIN87279.1"/>
    </source>
</evidence>
<comment type="pathway">
    <text evidence="2">Cofactor biosynthesis; NAD(+) biosynthesis; nicotinate D-ribonucleotide from quinolinate: step 1/1.</text>
</comment>
<dbReference type="InterPro" id="IPR004393">
    <property type="entry name" value="NadC"/>
</dbReference>
<dbReference type="PIRSF" id="PIRSF006250">
    <property type="entry name" value="NadC_ModD"/>
    <property type="match status" value="1"/>
</dbReference>
<dbReference type="GO" id="GO:0005737">
    <property type="term" value="C:cytoplasm"/>
    <property type="evidence" value="ECO:0007669"/>
    <property type="project" value="TreeGrafter"/>
</dbReference>
<evidence type="ECO:0000256" key="9">
    <source>
        <dbReference type="ARBA" id="ARBA00033102"/>
    </source>
</evidence>
<proteinExistence type="inferred from homology"/>
<evidence type="ECO:0000256" key="10">
    <source>
        <dbReference type="ARBA" id="ARBA00047445"/>
    </source>
</evidence>
<evidence type="ECO:0000259" key="13">
    <source>
        <dbReference type="Pfam" id="PF01729"/>
    </source>
</evidence>
<comment type="similarity">
    <text evidence="3 12">Belongs to the NadC/ModD family.</text>
</comment>
<accession>A0A1N6EW41</accession>
<dbReference type="GO" id="GO:0004514">
    <property type="term" value="F:nicotinate-nucleotide diphosphorylase (carboxylating) activity"/>
    <property type="evidence" value="ECO:0007669"/>
    <property type="project" value="UniProtKB-EC"/>
</dbReference>
<dbReference type="CDD" id="cd01572">
    <property type="entry name" value="QPRTase"/>
    <property type="match status" value="1"/>
</dbReference>
<feature type="domain" description="Quinolinate phosphoribosyl transferase N-terminal" evidence="14">
    <location>
        <begin position="41"/>
        <end position="122"/>
    </location>
</feature>
<feature type="domain" description="Quinolinate phosphoribosyl transferase C-terminal" evidence="13">
    <location>
        <begin position="125"/>
        <end position="288"/>
    </location>
</feature>
<dbReference type="AlphaFoldDB" id="A0A1N6EW41"/>
<dbReference type="PANTHER" id="PTHR32179:SF3">
    <property type="entry name" value="NICOTINATE-NUCLEOTIDE PYROPHOSPHORYLASE [CARBOXYLATING]"/>
    <property type="match status" value="1"/>
</dbReference>
<dbReference type="PANTHER" id="PTHR32179">
    <property type="entry name" value="NICOTINATE-NUCLEOTIDE PYROPHOSPHORYLASE [CARBOXYLATING]"/>
    <property type="match status" value="1"/>
</dbReference>
<dbReference type="GO" id="GO:0009435">
    <property type="term" value="P:NAD+ biosynthetic process"/>
    <property type="evidence" value="ECO:0007669"/>
    <property type="project" value="UniProtKB-UniPathway"/>
</dbReference>
<sequence>MGSIHTIHGIPMAHFELTPSHIRPIVQLALEEDIGSGDVSAALIPAETRAEARVISREDAVICGRLWFDEVFQQLSHEVEIEWLVDEGAQVKPDQPIVQLHGPARALLSGERTALNFLQTLSGTATVTRRYVEALGDSKTRLLDTRKTLPGLRLAQKYAVRCGGGHNHRLGLHDMIMLKENHIAAAGGIQAAVQRARAQFPDLKVEVETETLQEVDAALQAGADIIMLDNFDIPTVCEALERIKGRALTELSGNVTLDTLPQLAKLGVDFISTGAITKHVRAIDLSMRIVNE</sequence>
<dbReference type="Gene3D" id="3.20.20.70">
    <property type="entry name" value="Aldolase class I"/>
    <property type="match status" value="1"/>
</dbReference>
<evidence type="ECO:0000256" key="7">
    <source>
        <dbReference type="ARBA" id="ARBA00022676"/>
    </source>
</evidence>
<evidence type="ECO:0000256" key="3">
    <source>
        <dbReference type="ARBA" id="ARBA00009400"/>
    </source>
</evidence>
<evidence type="ECO:0000256" key="12">
    <source>
        <dbReference type="PIRNR" id="PIRNR006250"/>
    </source>
</evidence>
<dbReference type="EC" id="2.4.2.19" evidence="5"/>
<evidence type="ECO:0000256" key="4">
    <source>
        <dbReference type="ARBA" id="ARBA00011218"/>
    </source>
</evidence>
<protein>
    <recommendedName>
        <fullName evidence="11">Probable nicotinate-nucleotide pyrophosphorylase [carboxylating]</fullName>
        <ecNumber evidence="5">2.4.2.19</ecNumber>
    </recommendedName>
    <alternativeName>
        <fullName evidence="9">Quinolinate phosphoribosyltransferase [decarboxylating]</fullName>
    </alternativeName>
</protein>
<evidence type="ECO:0000256" key="5">
    <source>
        <dbReference type="ARBA" id="ARBA00011944"/>
    </source>
</evidence>
<evidence type="ECO:0000313" key="16">
    <source>
        <dbReference type="Proteomes" id="UP000198461"/>
    </source>
</evidence>
<dbReference type="Proteomes" id="UP000198461">
    <property type="component" value="Unassembled WGS sequence"/>
</dbReference>
<dbReference type="SUPFAM" id="SSF51690">
    <property type="entry name" value="Nicotinate/Quinolinate PRTase C-terminal domain-like"/>
    <property type="match status" value="1"/>
</dbReference>
<comment type="function">
    <text evidence="1">Involved in the catabolism of quinolinic acid (QA).</text>
</comment>
<dbReference type="InterPro" id="IPR036068">
    <property type="entry name" value="Nicotinate_pribotase-like_C"/>
</dbReference>
<gene>
    <name evidence="15" type="ORF">SAMN05443662_0801</name>
</gene>
<keyword evidence="6" id="KW-0662">Pyridine nucleotide biosynthesis</keyword>
<dbReference type="InterPro" id="IPR013785">
    <property type="entry name" value="Aldolase_TIM"/>
</dbReference>
<evidence type="ECO:0000256" key="11">
    <source>
        <dbReference type="ARBA" id="ARBA00069173"/>
    </source>
</evidence>
<dbReference type="InterPro" id="IPR037128">
    <property type="entry name" value="Quinolinate_PRibosylTase_N_sf"/>
</dbReference>
<comment type="catalytic activity">
    <reaction evidence="10">
        <text>nicotinate beta-D-ribonucleotide + CO2 + diphosphate = quinolinate + 5-phospho-alpha-D-ribose 1-diphosphate + 2 H(+)</text>
        <dbReference type="Rhea" id="RHEA:12733"/>
        <dbReference type="ChEBI" id="CHEBI:15378"/>
        <dbReference type="ChEBI" id="CHEBI:16526"/>
        <dbReference type="ChEBI" id="CHEBI:29959"/>
        <dbReference type="ChEBI" id="CHEBI:33019"/>
        <dbReference type="ChEBI" id="CHEBI:57502"/>
        <dbReference type="ChEBI" id="CHEBI:58017"/>
        <dbReference type="EC" id="2.4.2.19"/>
    </reaction>
</comment>
<dbReference type="EMBL" id="FSRE01000002">
    <property type="protein sequence ID" value="SIN87279.1"/>
    <property type="molecule type" value="Genomic_DNA"/>
</dbReference>
<evidence type="ECO:0000256" key="2">
    <source>
        <dbReference type="ARBA" id="ARBA00004893"/>
    </source>
</evidence>
<reference evidence="16" key="1">
    <citation type="submission" date="2016-11" db="EMBL/GenBank/DDBJ databases">
        <authorList>
            <person name="Varghese N."/>
            <person name="Submissions S."/>
        </authorList>
    </citation>
    <scope>NUCLEOTIDE SEQUENCE [LARGE SCALE GENOMIC DNA]</scope>
    <source>
        <strain evidence="16">DSM 17737</strain>
    </source>
</reference>
<dbReference type="Gene3D" id="3.90.1170.20">
    <property type="entry name" value="Quinolinate phosphoribosyl transferase, N-terminal domain"/>
    <property type="match status" value="1"/>
</dbReference>
<keyword evidence="8 12" id="KW-0808">Transferase</keyword>
<dbReference type="STRING" id="364032.SAMN05443662_0801"/>
<dbReference type="NCBIfam" id="TIGR00078">
    <property type="entry name" value="nadC"/>
    <property type="match status" value="1"/>
</dbReference>
<dbReference type="Pfam" id="PF02749">
    <property type="entry name" value="QRPTase_N"/>
    <property type="match status" value="1"/>
</dbReference>
<keyword evidence="16" id="KW-1185">Reference proteome</keyword>
<evidence type="ECO:0000256" key="6">
    <source>
        <dbReference type="ARBA" id="ARBA00022642"/>
    </source>
</evidence>
<dbReference type="Pfam" id="PF01729">
    <property type="entry name" value="QRPTase_C"/>
    <property type="match status" value="1"/>
</dbReference>
<dbReference type="RefSeq" id="WP_234947337.1">
    <property type="nucleotide sequence ID" value="NZ_FSRE01000002.1"/>
</dbReference>